<keyword evidence="3" id="KW-0408">Iron</keyword>
<name>A0ABD5P7J3_9EURY</name>
<feature type="domain" description="Iron-binding zinc finger CDGSH type" evidence="6">
    <location>
        <begin position="10"/>
        <end position="51"/>
    </location>
</feature>
<protein>
    <submittedName>
        <fullName evidence="7">CDGSH iron-sulfur domain-containing protein</fullName>
    </submittedName>
</protein>
<reference evidence="7 8" key="1">
    <citation type="journal article" date="2019" name="Int. J. Syst. Evol. Microbiol.">
        <title>The Global Catalogue of Microorganisms (GCM) 10K type strain sequencing project: providing services to taxonomists for standard genome sequencing and annotation.</title>
        <authorList>
            <consortium name="The Broad Institute Genomics Platform"/>
            <consortium name="The Broad Institute Genome Sequencing Center for Infectious Disease"/>
            <person name="Wu L."/>
            <person name="Ma J."/>
        </authorList>
    </citation>
    <scope>NUCLEOTIDE SEQUENCE [LARGE SCALE GENOMIC DNA]</scope>
    <source>
        <strain evidence="7 8">CGMCC 1.12553</strain>
    </source>
</reference>
<evidence type="ECO:0000256" key="4">
    <source>
        <dbReference type="ARBA" id="ARBA00023014"/>
    </source>
</evidence>
<dbReference type="GO" id="GO:0046872">
    <property type="term" value="F:metal ion binding"/>
    <property type="evidence" value="ECO:0007669"/>
    <property type="project" value="UniProtKB-KW"/>
</dbReference>
<feature type="region of interest" description="Disordered" evidence="5">
    <location>
        <begin position="72"/>
        <end position="97"/>
    </location>
</feature>
<keyword evidence="8" id="KW-1185">Reference proteome</keyword>
<dbReference type="SMART" id="SM00704">
    <property type="entry name" value="ZnF_CDGSH"/>
    <property type="match status" value="1"/>
</dbReference>
<evidence type="ECO:0000313" key="8">
    <source>
        <dbReference type="Proteomes" id="UP001595921"/>
    </source>
</evidence>
<dbReference type="InterPro" id="IPR042216">
    <property type="entry name" value="MitoNEET_CISD"/>
</dbReference>
<organism evidence="7 8">
    <name type="scientific">Halobium salinum</name>
    <dbReference type="NCBI Taxonomy" id="1364940"/>
    <lineage>
        <taxon>Archaea</taxon>
        <taxon>Methanobacteriati</taxon>
        <taxon>Methanobacteriota</taxon>
        <taxon>Stenosarchaea group</taxon>
        <taxon>Halobacteria</taxon>
        <taxon>Halobacteriales</taxon>
        <taxon>Haloferacaceae</taxon>
        <taxon>Halobium</taxon>
    </lineage>
</organism>
<dbReference type="Gene3D" id="3.40.5.90">
    <property type="entry name" value="CDGSH iron-sulfur domain, mitoNEET-type"/>
    <property type="match status" value="1"/>
</dbReference>
<evidence type="ECO:0000256" key="1">
    <source>
        <dbReference type="ARBA" id="ARBA00022714"/>
    </source>
</evidence>
<evidence type="ECO:0000256" key="2">
    <source>
        <dbReference type="ARBA" id="ARBA00022723"/>
    </source>
</evidence>
<evidence type="ECO:0000313" key="7">
    <source>
        <dbReference type="EMBL" id="MFC4356699.1"/>
    </source>
</evidence>
<evidence type="ECO:0000259" key="6">
    <source>
        <dbReference type="SMART" id="SM00704"/>
    </source>
</evidence>
<evidence type="ECO:0000256" key="3">
    <source>
        <dbReference type="ARBA" id="ARBA00023004"/>
    </source>
</evidence>
<comment type="caution">
    <text evidence="7">The sequence shown here is derived from an EMBL/GenBank/DDBJ whole genome shotgun (WGS) entry which is preliminary data.</text>
</comment>
<dbReference type="AlphaFoldDB" id="A0ABD5P7J3"/>
<keyword evidence="2" id="KW-0479">Metal-binding</keyword>
<keyword evidence="4" id="KW-0411">Iron-sulfur</keyword>
<gene>
    <name evidence="7" type="ORF">ACFO0N_01915</name>
</gene>
<feature type="region of interest" description="Disordered" evidence="5">
    <location>
        <begin position="1"/>
        <end position="20"/>
    </location>
</feature>
<feature type="compositionally biased region" description="Basic and acidic residues" evidence="5">
    <location>
        <begin position="78"/>
        <end position="97"/>
    </location>
</feature>
<dbReference type="Pfam" id="PF09360">
    <property type="entry name" value="zf-CDGSH"/>
    <property type="match status" value="1"/>
</dbReference>
<sequence>MTREVTHTADGPLRLDESDIDPEKGDIAVCRCGLSDDRPFCDGSHRATEGETEGRLYKYVDGERREVASIEYVEAEGSESKEPKESEGPNGSEESKE</sequence>
<proteinExistence type="predicted"/>
<dbReference type="Proteomes" id="UP001595921">
    <property type="component" value="Unassembled WGS sequence"/>
</dbReference>
<dbReference type="RefSeq" id="WP_267625138.1">
    <property type="nucleotide sequence ID" value="NZ_JAODIW010000010.1"/>
</dbReference>
<dbReference type="InterPro" id="IPR018967">
    <property type="entry name" value="FeS-contain_CDGSH-typ"/>
</dbReference>
<keyword evidence="1" id="KW-0001">2Fe-2S</keyword>
<dbReference type="GO" id="GO:0005737">
    <property type="term" value="C:cytoplasm"/>
    <property type="evidence" value="ECO:0007669"/>
    <property type="project" value="UniProtKB-ARBA"/>
</dbReference>
<accession>A0ABD5P7J3</accession>
<dbReference type="EMBL" id="JBHSDS010000002">
    <property type="protein sequence ID" value="MFC4356699.1"/>
    <property type="molecule type" value="Genomic_DNA"/>
</dbReference>
<evidence type="ECO:0000256" key="5">
    <source>
        <dbReference type="SAM" id="MobiDB-lite"/>
    </source>
</evidence>
<dbReference type="GO" id="GO:0051537">
    <property type="term" value="F:2 iron, 2 sulfur cluster binding"/>
    <property type="evidence" value="ECO:0007669"/>
    <property type="project" value="UniProtKB-KW"/>
</dbReference>